<reference evidence="3" key="1">
    <citation type="journal article" date="2013" name="Nat. Genet.">
        <title>The duck genome and transcriptome provide insight into an avian influenza virus reservoir species.</title>
        <authorList>
            <person name="Huang Y."/>
            <person name="Li Y."/>
            <person name="Burt D.W."/>
            <person name="Chen H."/>
            <person name="Zhang Y."/>
            <person name="Qian W."/>
            <person name="Kim H."/>
            <person name="Gan S."/>
            <person name="Zhao Y."/>
            <person name="Li J."/>
            <person name="Yi K."/>
            <person name="Feng H."/>
            <person name="Zhu P."/>
            <person name="Li B."/>
            <person name="Liu Q."/>
            <person name="Fairley S."/>
            <person name="Magor K.E."/>
            <person name="Du Z."/>
            <person name="Hu X."/>
            <person name="Goodman L."/>
            <person name="Tafer H."/>
            <person name="Vignal A."/>
            <person name="Lee T."/>
            <person name="Kim K.W."/>
            <person name="Sheng Z."/>
            <person name="An Y."/>
            <person name="Searle S."/>
            <person name="Herrero J."/>
            <person name="Groenen M.A."/>
            <person name="Crooijmans R.P."/>
            <person name="Faraut T."/>
            <person name="Cai Q."/>
            <person name="Webster R.G."/>
            <person name="Aldridge J.R."/>
            <person name="Warren W.C."/>
            <person name="Bartschat S."/>
            <person name="Kehr S."/>
            <person name="Marz M."/>
            <person name="Stadler P.F."/>
            <person name="Smith J."/>
            <person name="Kraus R.H."/>
            <person name="Zhao Y."/>
            <person name="Ren L."/>
            <person name="Fei J."/>
            <person name="Morisson M."/>
            <person name="Kaiser P."/>
            <person name="Griffin D.K."/>
            <person name="Rao M."/>
            <person name="Pitel F."/>
            <person name="Wang J."/>
            <person name="Li N."/>
        </authorList>
    </citation>
    <scope>NUCLEOTIDE SEQUENCE [LARGE SCALE GENOMIC DNA]</scope>
</reference>
<dbReference type="Proteomes" id="UP000296049">
    <property type="component" value="Unassembled WGS sequence"/>
</dbReference>
<organism evidence="2 3">
    <name type="scientific">Anas platyrhynchos</name>
    <name type="common">Mallard</name>
    <name type="synonym">Anas boschas</name>
    <dbReference type="NCBI Taxonomy" id="8839"/>
    <lineage>
        <taxon>Eukaryota</taxon>
        <taxon>Metazoa</taxon>
        <taxon>Chordata</taxon>
        <taxon>Craniata</taxon>
        <taxon>Vertebrata</taxon>
        <taxon>Euteleostomi</taxon>
        <taxon>Archelosauria</taxon>
        <taxon>Archosauria</taxon>
        <taxon>Dinosauria</taxon>
        <taxon>Saurischia</taxon>
        <taxon>Theropoda</taxon>
        <taxon>Coelurosauria</taxon>
        <taxon>Aves</taxon>
        <taxon>Neognathae</taxon>
        <taxon>Galloanserae</taxon>
        <taxon>Anseriformes</taxon>
        <taxon>Anatidae</taxon>
        <taxon>Anatinae</taxon>
        <taxon>Anas</taxon>
    </lineage>
</organism>
<sequence>MRRVQLGGCRRASSPHILILLGGTDLRTGDLKGRVLTDYVRPTPPPRSGYHRYQLRLYEQPDGDGQHIALSPEELLSLGGADGSEEPPKPGRCVATLLQLSRRRAHGLVLVAPSASTNLRREVRRRPARAASRFPAGPLQRASFYLGFLGISRPCSSSQALISSRVLSSEKHLKHQSRLCLGHKLPLPFRATVPAAHRSQSARGEAPQHPKTSSCPRRAFGKAGAWAMESFVERFHLGSPVASTQFLTKHHED</sequence>
<keyword evidence="3" id="KW-1185">Reference proteome</keyword>
<feature type="region of interest" description="Disordered" evidence="1">
    <location>
        <begin position="195"/>
        <end position="217"/>
    </location>
</feature>
<name>R0JMU4_ANAPL</name>
<gene>
    <name evidence="2" type="ORF">Anapl_13832</name>
</gene>
<dbReference type="SUPFAM" id="SSF49777">
    <property type="entry name" value="PEBP-like"/>
    <property type="match status" value="1"/>
</dbReference>
<evidence type="ECO:0000313" key="2">
    <source>
        <dbReference type="EMBL" id="EOA98426.1"/>
    </source>
</evidence>
<protein>
    <submittedName>
        <fullName evidence="2">Phosphatidylethanolamine-binding protein 4</fullName>
    </submittedName>
</protein>
<dbReference type="Gene3D" id="3.90.280.10">
    <property type="entry name" value="PEBP-like"/>
    <property type="match status" value="1"/>
</dbReference>
<evidence type="ECO:0000313" key="3">
    <source>
        <dbReference type="Proteomes" id="UP000296049"/>
    </source>
</evidence>
<accession>R0JMU4</accession>
<proteinExistence type="predicted"/>
<evidence type="ECO:0000256" key="1">
    <source>
        <dbReference type="SAM" id="MobiDB-lite"/>
    </source>
</evidence>
<dbReference type="InterPro" id="IPR036610">
    <property type="entry name" value="PEBP-like_sf"/>
</dbReference>
<dbReference type="EMBL" id="KB743507">
    <property type="protein sequence ID" value="EOA98426.1"/>
    <property type="molecule type" value="Genomic_DNA"/>
</dbReference>
<dbReference type="AlphaFoldDB" id="R0JMU4"/>